<dbReference type="Proteomes" id="UP000188235">
    <property type="component" value="Chromosome"/>
</dbReference>
<dbReference type="EMBL" id="CP019607">
    <property type="protein sequence ID" value="AQP49576.1"/>
    <property type="molecule type" value="Genomic_DNA"/>
</dbReference>
<proteinExistence type="predicted"/>
<dbReference type="RefSeq" id="WP_077347008.1">
    <property type="nucleotide sequence ID" value="NZ_CP019607.1"/>
</dbReference>
<accession>A0A1Q2CU00</accession>
<dbReference type="AlphaFoldDB" id="A0A1Q2CU00"/>
<reference evidence="1 2" key="1">
    <citation type="journal article" date="2008" name="Int. J. Syst. Evol. Microbiol.">
        <title>Tessaracoccus flavescens sp. nov., isolated from marine sediment.</title>
        <authorList>
            <person name="Lee D.W."/>
            <person name="Lee S.D."/>
        </authorList>
    </citation>
    <scope>NUCLEOTIDE SEQUENCE [LARGE SCALE GENOMIC DNA]</scope>
    <source>
        <strain evidence="1 2">SST-39T</strain>
    </source>
</reference>
<dbReference type="OrthoDB" id="9790578at2"/>
<keyword evidence="2" id="KW-1185">Reference proteome</keyword>
<sequence>MSATVVGTVLSRSEWESRAEAHRARVAPQLARVIERRARGEKHPVEDFLFHYYNLRPSHLEQWHPGVGIVLEDAESRASLPFQRRVARGMTVDVEAFLAKRGATAREAGRLLAASSAATPRFGCFGMHEWAMVYRLSPGETRHPYLKLRFPPEKVAAIVEEVGCRCSHFDAFRFFTPPAKPLNLLTPTRERQAELDQPGCLHVNMDLYKWAGKLLPAVDSELLFDTFLLAREIREVDMAASAYDMRHWGLEPVRVETAEGRAQYAALQRGFAAKAAPLRARLLSVVERIEGGRVADGMQPAGMSRA</sequence>
<gene>
    <name evidence="1" type="ORF">BW733_00730</name>
</gene>
<organism evidence="1 2">
    <name type="scientific">Tessaracoccus flavescens</name>
    <dbReference type="NCBI Taxonomy" id="399497"/>
    <lineage>
        <taxon>Bacteria</taxon>
        <taxon>Bacillati</taxon>
        <taxon>Actinomycetota</taxon>
        <taxon>Actinomycetes</taxon>
        <taxon>Propionibacteriales</taxon>
        <taxon>Propionibacteriaceae</taxon>
        <taxon>Tessaracoccus</taxon>
    </lineage>
</organism>
<dbReference type="KEGG" id="tfa:BW733_00730"/>
<dbReference type="STRING" id="399497.BW733_00730"/>
<protein>
    <submittedName>
        <fullName evidence="1">3-methyladenine DNA glycosylase</fullName>
    </submittedName>
</protein>
<evidence type="ECO:0000313" key="1">
    <source>
        <dbReference type="EMBL" id="AQP49576.1"/>
    </source>
</evidence>
<name>A0A1Q2CU00_9ACTN</name>
<evidence type="ECO:0000313" key="2">
    <source>
        <dbReference type="Proteomes" id="UP000188235"/>
    </source>
</evidence>